<dbReference type="EMBL" id="KZ826435">
    <property type="protein sequence ID" value="PYI00796.1"/>
    <property type="molecule type" value="Genomic_DNA"/>
</dbReference>
<name>A0A319DSV4_ASPSB</name>
<accession>A0A319DSV4</accession>
<evidence type="ECO:0000313" key="2">
    <source>
        <dbReference type="Proteomes" id="UP000248423"/>
    </source>
</evidence>
<sequence>MEDASWSTPCLQKSNSHRMVVHAKWNYLAGILPCNTMTLGVVGKTWGTPRDAGRQRRVVNREGHPFPEHVYLFSWS</sequence>
<reference evidence="1 2" key="1">
    <citation type="submission" date="2018-02" db="EMBL/GenBank/DDBJ databases">
        <title>The genomes of Aspergillus section Nigri reveals drivers in fungal speciation.</title>
        <authorList>
            <consortium name="DOE Joint Genome Institute"/>
            <person name="Vesth T.C."/>
            <person name="Nybo J."/>
            <person name="Theobald S."/>
            <person name="Brandl J."/>
            <person name="Frisvad J.C."/>
            <person name="Nielsen K.F."/>
            <person name="Lyhne E.K."/>
            <person name="Kogle M.E."/>
            <person name="Kuo A."/>
            <person name="Riley R."/>
            <person name="Clum A."/>
            <person name="Nolan M."/>
            <person name="Lipzen A."/>
            <person name="Salamov A."/>
            <person name="Henrissat B."/>
            <person name="Wiebenga A."/>
            <person name="De vries R.P."/>
            <person name="Grigoriev I.V."/>
            <person name="Mortensen U.H."/>
            <person name="Andersen M.R."/>
            <person name="Baker S.E."/>
        </authorList>
    </citation>
    <scope>NUCLEOTIDE SEQUENCE [LARGE SCALE GENOMIC DNA]</scope>
    <source>
        <strain evidence="1 2">CBS 121057</strain>
    </source>
</reference>
<gene>
    <name evidence="1" type="ORF">BO78DRAFT_34283</name>
</gene>
<keyword evidence="2" id="KW-1185">Reference proteome</keyword>
<proteinExistence type="predicted"/>
<dbReference type="AlphaFoldDB" id="A0A319DSV4"/>
<dbReference type="VEuPathDB" id="FungiDB:BO78DRAFT_34283"/>
<dbReference type="Proteomes" id="UP000248423">
    <property type="component" value="Unassembled WGS sequence"/>
</dbReference>
<protein>
    <submittedName>
        <fullName evidence="1">Uncharacterized protein</fullName>
    </submittedName>
</protein>
<organism evidence="1 2">
    <name type="scientific">Aspergillus sclerotiicarbonarius (strain CBS 121057 / IBT 28362)</name>
    <dbReference type="NCBI Taxonomy" id="1448318"/>
    <lineage>
        <taxon>Eukaryota</taxon>
        <taxon>Fungi</taxon>
        <taxon>Dikarya</taxon>
        <taxon>Ascomycota</taxon>
        <taxon>Pezizomycotina</taxon>
        <taxon>Eurotiomycetes</taxon>
        <taxon>Eurotiomycetidae</taxon>
        <taxon>Eurotiales</taxon>
        <taxon>Aspergillaceae</taxon>
        <taxon>Aspergillus</taxon>
        <taxon>Aspergillus subgen. Circumdati</taxon>
    </lineage>
</organism>
<evidence type="ECO:0000313" key="1">
    <source>
        <dbReference type="EMBL" id="PYI00796.1"/>
    </source>
</evidence>